<name>A0ACB5TIR2_CANBO</name>
<dbReference type="EMBL" id="BSXV01000416">
    <property type="protein sequence ID" value="GME88995.1"/>
    <property type="molecule type" value="Genomic_DNA"/>
</dbReference>
<evidence type="ECO:0000313" key="2">
    <source>
        <dbReference type="Proteomes" id="UP001165101"/>
    </source>
</evidence>
<comment type="caution">
    <text evidence="1">The sequence shown here is derived from an EMBL/GenBank/DDBJ whole genome shotgun (WGS) entry which is preliminary data.</text>
</comment>
<evidence type="ECO:0000313" key="1">
    <source>
        <dbReference type="EMBL" id="GME88995.1"/>
    </source>
</evidence>
<proteinExistence type="predicted"/>
<reference evidence="1" key="1">
    <citation type="submission" date="2023-04" db="EMBL/GenBank/DDBJ databases">
        <title>Candida boidinii NBRC 1967.</title>
        <authorList>
            <person name="Ichikawa N."/>
            <person name="Sato H."/>
            <person name="Tonouchi N."/>
        </authorList>
    </citation>
    <scope>NUCLEOTIDE SEQUENCE</scope>
    <source>
        <strain evidence="1">NBRC 1967</strain>
    </source>
</reference>
<organism evidence="1 2">
    <name type="scientific">Candida boidinii</name>
    <name type="common">Yeast</name>
    <dbReference type="NCBI Taxonomy" id="5477"/>
    <lineage>
        <taxon>Eukaryota</taxon>
        <taxon>Fungi</taxon>
        <taxon>Dikarya</taxon>
        <taxon>Ascomycota</taxon>
        <taxon>Saccharomycotina</taxon>
        <taxon>Pichiomycetes</taxon>
        <taxon>Pichiales</taxon>
        <taxon>Pichiaceae</taxon>
        <taxon>Ogataea</taxon>
        <taxon>Ogataea/Candida clade</taxon>
    </lineage>
</organism>
<keyword evidence="2" id="KW-1185">Reference proteome</keyword>
<accession>A0ACB5TIR2</accession>
<dbReference type="Proteomes" id="UP001165101">
    <property type="component" value="Unassembled WGS sequence"/>
</dbReference>
<protein>
    <submittedName>
        <fullName evidence="1">Unnamed protein product</fullName>
    </submittedName>
</protein>
<sequence length="112" mass="12629">MSKPTITVFGTNGFLGKPILAALESETFVSKIQLPIRAITRDPSKYEDTEVVKYYKGDISDVESFKEALTGTDVFINVGPFNEHFDNPLLAAKKYADLKLYIPSQFGKRSWY</sequence>
<gene>
    <name evidence="1" type="ORF">Cboi01_000120800</name>
</gene>